<evidence type="ECO:0000313" key="3">
    <source>
        <dbReference type="Proteomes" id="UP001465755"/>
    </source>
</evidence>
<dbReference type="Proteomes" id="UP001465755">
    <property type="component" value="Unassembled WGS sequence"/>
</dbReference>
<accession>A0AAW1NQ35</accession>
<evidence type="ECO:0000256" key="1">
    <source>
        <dbReference type="SAM" id="Phobius"/>
    </source>
</evidence>
<protein>
    <submittedName>
        <fullName evidence="2">Uncharacterized protein</fullName>
    </submittedName>
</protein>
<gene>
    <name evidence="2" type="ORF">WJX73_002341</name>
</gene>
<organism evidence="2 3">
    <name type="scientific">Symbiochloris irregularis</name>
    <dbReference type="NCBI Taxonomy" id="706552"/>
    <lineage>
        <taxon>Eukaryota</taxon>
        <taxon>Viridiplantae</taxon>
        <taxon>Chlorophyta</taxon>
        <taxon>core chlorophytes</taxon>
        <taxon>Trebouxiophyceae</taxon>
        <taxon>Trebouxiales</taxon>
        <taxon>Trebouxiaceae</taxon>
        <taxon>Symbiochloris</taxon>
    </lineage>
</organism>
<dbReference type="EMBL" id="JALJOQ010000158">
    <property type="protein sequence ID" value="KAK9792738.1"/>
    <property type="molecule type" value="Genomic_DNA"/>
</dbReference>
<keyword evidence="3" id="KW-1185">Reference proteome</keyword>
<name>A0AAW1NQ35_9CHLO</name>
<feature type="transmembrane region" description="Helical" evidence="1">
    <location>
        <begin position="221"/>
        <end position="244"/>
    </location>
</feature>
<keyword evidence="1" id="KW-0472">Membrane</keyword>
<proteinExistence type="predicted"/>
<reference evidence="2 3" key="1">
    <citation type="journal article" date="2024" name="Nat. Commun.">
        <title>Phylogenomics reveals the evolutionary origins of lichenization in chlorophyte algae.</title>
        <authorList>
            <person name="Puginier C."/>
            <person name="Libourel C."/>
            <person name="Otte J."/>
            <person name="Skaloud P."/>
            <person name="Haon M."/>
            <person name="Grisel S."/>
            <person name="Petersen M."/>
            <person name="Berrin J.G."/>
            <person name="Delaux P.M."/>
            <person name="Dal Grande F."/>
            <person name="Keller J."/>
        </authorList>
    </citation>
    <scope>NUCLEOTIDE SEQUENCE [LARGE SCALE GENOMIC DNA]</scope>
    <source>
        <strain evidence="2 3">SAG 2036</strain>
    </source>
</reference>
<comment type="caution">
    <text evidence="2">The sequence shown here is derived from an EMBL/GenBank/DDBJ whole genome shotgun (WGS) entry which is preliminary data.</text>
</comment>
<sequence length="252" mass="26360">MFEVADVNITAQHITSGAAQTTAFVVGLRGSSKPVRRDAAAGQQFLSVASNSGEDAALLGSALALIVINRGAALYESAVGRPLYPLRLQLMNFTADEDGHAPLAVYDVSPGIIFLNRRQLDGLLHAPAHMTAVVERFAATIFEQLTGGRGGSVAQVAASFGKLGAVAVAVTFASSVPLWFCIACPIVLGLLAPLLFNGALGQAAELLCSHYQLPQDECSELWYGAFAVAAVLSFASAIPIVYVCRIPECAKQ</sequence>
<keyword evidence="1" id="KW-0812">Transmembrane</keyword>
<feature type="transmembrane region" description="Helical" evidence="1">
    <location>
        <begin position="178"/>
        <end position="201"/>
    </location>
</feature>
<keyword evidence="1" id="KW-1133">Transmembrane helix</keyword>
<evidence type="ECO:0000313" key="2">
    <source>
        <dbReference type="EMBL" id="KAK9792738.1"/>
    </source>
</evidence>
<dbReference type="AlphaFoldDB" id="A0AAW1NQ35"/>